<dbReference type="STRING" id="1036808.A0A0C3DLT2"/>
<dbReference type="Proteomes" id="UP000053989">
    <property type="component" value="Unassembled WGS sequence"/>
</dbReference>
<evidence type="ECO:0000313" key="4">
    <source>
        <dbReference type="Proteomes" id="UP000053989"/>
    </source>
</evidence>
<dbReference type="EMBL" id="KN822104">
    <property type="protein sequence ID" value="KIM57199.1"/>
    <property type="molecule type" value="Genomic_DNA"/>
</dbReference>
<evidence type="ECO:0000313" key="3">
    <source>
        <dbReference type="EMBL" id="KIM57199.1"/>
    </source>
</evidence>
<gene>
    <name evidence="3" type="ORF">SCLCIDRAFT_1219647</name>
</gene>
<keyword evidence="4" id="KW-1185">Reference proteome</keyword>
<sequence>MSSQLDIDRLVTAVVFTLLLYDYMLTIGQEIELFWKRSWRSWAYFLFIANRYITLFGHVPSLLYSFWSSESYPDLSRCDSLLEFTQVEIVIVQVIASVIMTMRVYALYRNSWRILIFHVMIMLSGGVVACWTVFSHNPPSFVATMPVIPSQGLTLSVGCPTGIFYFPSEK</sequence>
<protein>
    <recommendedName>
        <fullName evidence="2">DUF6533 domain-containing protein</fullName>
    </recommendedName>
</protein>
<feature type="transmembrane region" description="Helical" evidence="1">
    <location>
        <begin position="12"/>
        <end position="35"/>
    </location>
</feature>
<feature type="transmembrane region" description="Helical" evidence="1">
    <location>
        <begin position="115"/>
        <end position="134"/>
    </location>
</feature>
<reference evidence="4" key="2">
    <citation type="submission" date="2015-01" db="EMBL/GenBank/DDBJ databases">
        <title>Evolutionary Origins and Diversification of the Mycorrhizal Mutualists.</title>
        <authorList>
            <consortium name="DOE Joint Genome Institute"/>
            <consortium name="Mycorrhizal Genomics Consortium"/>
            <person name="Kohler A."/>
            <person name="Kuo A."/>
            <person name="Nagy L.G."/>
            <person name="Floudas D."/>
            <person name="Copeland A."/>
            <person name="Barry K.W."/>
            <person name="Cichocki N."/>
            <person name="Veneault-Fourrey C."/>
            <person name="LaButti K."/>
            <person name="Lindquist E.A."/>
            <person name="Lipzen A."/>
            <person name="Lundell T."/>
            <person name="Morin E."/>
            <person name="Murat C."/>
            <person name="Riley R."/>
            <person name="Ohm R."/>
            <person name="Sun H."/>
            <person name="Tunlid A."/>
            <person name="Henrissat B."/>
            <person name="Grigoriev I.V."/>
            <person name="Hibbett D.S."/>
            <person name="Martin F."/>
        </authorList>
    </citation>
    <scope>NUCLEOTIDE SEQUENCE [LARGE SCALE GENOMIC DNA]</scope>
    <source>
        <strain evidence="4">Foug A</strain>
    </source>
</reference>
<accession>A0A0C3DLT2</accession>
<keyword evidence="1" id="KW-0812">Transmembrane</keyword>
<feature type="transmembrane region" description="Helical" evidence="1">
    <location>
        <begin position="87"/>
        <end position="108"/>
    </location>
</feature>
<dbReference type="InParanoid" id="A0A0C3DLT2"/>
<name>A0A0C3DLT2_9AGAM</name>
<evidence type="ECO:0000256" key="1">
    <source>
        <dbReference type="SAM" id="Phobius"/>
    </source>
</evidence>
<evidence type="ECO:0000259" key="2">
    <source>
        <dbReference type="Pfam" id="PF20151"/>
    </source>
</evidence>
<organism evidence="3 4">
    <name type="scientific">Scleroderma citrinum Foug A</name>
    <dbReference type="NCBI Taxonomy" id="1036808"/>
    <lineage>
        <taxon>Eukaryota</taxon>
        <taxon>Fungi</taxon>
        <taxon>Dikarya</taxon>
        <taxon>Basidiomycota</taxon>
        <taxon>Agaricomycotina</taxon>
        <taxon>Agaricomycetes</taxon>
        <taxon>Agaricomycetidae</taxon>
        <taxon>Boletales</taxon>
        <taxon>Sclerodermatineae</taxon>
        <taxon>Sclerodermataceae</taxon>
        <taxon>Scleroderma</taxon>
    </lineage>
</organism>
<feature type="transmembrane region" description="Helical" evidence="1">
    <location>
        <begin position="42"/>
        <end position="67"/>
    </location>
</feature>
<feature type="transmembrane region" description="Helical" evidence="1">
    <location>
        <begin position="146"/>
        <end position="166"/>
    </location>
</feature>
<dbReference type="InterPro" id="IPR045340">
    <property type="entry name" value="DUF6533"/>
</dbReference>
<feature type="domain" description="DUF6533" evidence="2">
    <location>
        <begin position="12"/>
        <end position="56"/>
    </location>
</feature>
<dbReference type="HOGENOM" id="CLU_138701_0_0_1"/>
<dbReference type="OrthoDB" id="2686513at2759"/>
<keyword evidence="1" id="KW-1133">Transmembrane helix</keyword>
<dbReference type="AlphaFoldDB" id="A0A0C3DLT2"/>
<reference evidence="3 4" key="1">
    <citation type="submission" date="2014-04" db="EMBL/GenBank/DDBJ databases">
        <authorList>
            <consortium name="DOE Joint Genome Institute"/>
            <person name="Kuo A."/>
            <person name="Kohler A."/>
            <person name="Nagy L.G."/>
            <person name="Floudas D."/>
            <person name="Copeland A."/>
            <person name="Barry K.W."/>
            <person name="Cichocki N."/>
            <person name="Veneault-Fourrey C."/>
            <person name="LaButti K."/>
            <person name="Lindquist E.A."/>
            <person name="Lipzen A."/>
            <person name="Lundell T."/>
            <person name="Morin E."/>
            <person name="Murat C."/>
            <person name="Sun H."/>
            <person name="Tunlid A."/>
            <person name="Henrissat B."/>
            <person name="Grigoriev I.V."/>
            <person name="Hibbett D.S."/>
            <person name="Martin F."/>
            <person name="Nordberg H.P."/>
            <person name="Cantor M.N."/>
            <person name="Hua S.X."/>
        </authorList>
    </citation>
    <scope>NUCLEOTIDE SEQUENCE [LARGE SCALE GENOMIC DNA]</scope>
    <source>
        <strain evidence="3 4">Foug A</strain>
    </source>
</reference>
<keyword evidence="1" id="KW-0472">Membrane</keyword>
<proteinExistence type="predicted"/>
<dbReference type="Pfam" id="PF20151">
    <property type="entry name" value="DUF6533"/>
    <property type="match status" value="1"/>
</dbReference>